<dbReference type="Proteomes" id="UP000003688">
    <property type="component" value="Unassembled WGS sequence"/>
</dbReference>
<dbReference type="STRING" id="320771.Cflav_PD4627"/>
<sequence length="154" mass="17469">MKTSSTPGAVKKFRRTPWRFQQTFQTPVQDLPLFVETIVSTLEPVQQGVVTIDQVVFDAKSLVVLLTQHKETATLTRDLSITAESKQEVEQLLAVAFGSWIDFIFIPSPKPFVIYADHDEFTTFYANTKSNLNLVSATLLAKGFKQIQDYRRDP</sequence>
<accession>B9XE73</accession>
<evidence type="ECO:0000313" key="2">
    <source>
        <dbReference type="Proteomes" id="UP000003688"/>
    </source>
</evidence>
<evidence type="ECO:0000313" key="1">
    <source>
        <dbReference type="EMBL" id="EEF61964.1"/>
    </source>
</evidence>
<gene>
    <name evidence="1" type="ORF">Cflav_PD4627</name>
</gene>
<organism evidence="1 2">
    <name type="scientific">Pedosphaera parvula (strain Ellin514)</name>
    <dbReference type="NCBI Taxonomy" id="320771"/>
    <lineage>
        <taxon>Bacteria</taxon>
        <taxon>Pseudomonadati</taxon>
        <taxon>Verrucomicrobiota</taxon>
        <taxon>Pedosphaerae</taxon>
        <taxon>Pedosphaerales</taxon>
        <taxon>Pedosphaeraceae</taxon>
        <taxon>Pedosphaera</taxon>
    </lineage>
</organism>
<proteinExistence type="predicted"/>
<dbReference type="EMBL" id="ABOX02000007">
    <property type="protein sequence ID" value="EEF61964.1"/>
    <property type="molecule type" value="Genomic_DNA"/>
</dbReference>
<reference evidence="1 2" key="1">
    <citation type="journal article" date="2011" name="J. Bacteriol.">
        <title>Genome sequence of 'Pedosphaera parvula' Ellin514, an aerobic Verrucomicrobial isolate from pasture soil.</title>
        <authorList>
            <person name="Kant R."/>
            <person name="van Passel M.W."/>
            <person name="Sangwan P."/>
            <person name="Palva A."/>
            <person name="Lucas S."/>
            <person name="Copeland A."/>
            <person name="Lapidus A."/>
            <person name="Glavina Del Rio T."/>
            <person name="Dalin E."/>
            <person name="Tice H."/>
            <person name="Bruce D."/>
            <person name="Goodwin L."/>
            <person name="Pitluck S."/>
            <person name="Chertkov O."/>
            <person name="Larimer F.W."/>
            <person name="Land M.L."/>
            <person name="Hauser L."/>
            <person name="Brettin T.S."/>
            <person name="Detter J.C."/>
            <person name="Han S."/>
            <person name="de Vos W.M."/>
            <person name="Janssen P.H."/>
            <person name="Smidt H."/>
        </authorList>
    </citation>
    <scope>NUCLEOTIDE SEQUENCE [LARGE SCALE GENOMIC DNA]</scope>
    <source>
        <strain evidence="1 2">Ellin514</strain>
    </source>
</reference>
<comment type="caution">
    <text evidence="1">The sequence shown here is derived from an EMBL/GenBank/DDBJ whole genome shotgun (WGS) entry which is preliminary data.</text>
</comment>
<name>B9XE73_PEDPL</name>
<dbReference type="AlphaFoldDB" id="B9XE73"/>
<keyword evidence="2" id="KW-1185">Reference proteome</keyword>
<protein>
    <submittedName>
        <fullName evidence="1">Uncharacterized protein</fullName>
    </submittedName>
</protein>
<dbReference type="RefSeq" id="WP_007414121.1">
    <property type="nucleotide sequence ID" value="NZ_ABOX02000007.1"/>
</dbReference>